<dbReference type="InterPro" id="IPR014710">
    <property type="entry name" value="RmlC-like_jellyroll"/>
</dbReference>
<dbReference type="AlphaFoldDB" id="A0ABD3PCA8"/>
<dbReference type="EMBL" id="JALLPJ020000676">
    <property type="protein sequence ID" value="KAL3785810.1"/>
    <property type="molecule type" value="Genomic_DNA"/>
</dbReference>
<feature type="domain" description="JmjC" evidence="3">
    <location>
        <begin position="159"/>
        <end position="440"/>
    </location>
</feature>
<dbReference type="PROSITE" id="PS51184">
    <property type="entry name" value="JMJC"/>
    <property type="match status" value="1"/>
</dbReference>
<evidence type="ECO:0000313" key="4">
    <source>
        <dbReference type="EMBL" id="KAL3785810.1"/>
    </source>
</evidence>
<keyword evidence="5" id="KW-1185">Reference proteome</keyword>
<evidence type="ECO:0000313" key="5">
    <source>
        <dbReference type="Proteomes" id="UP001530400"/>
    </source>
</evidence>
<accession>A0ABD3PCA8</accession>
<dbReference type="InterPro" id="IPR003347">
    <property type="entry name" value="JmjC_dom"/>
</dbReference>
<reference evidence="4 5" key="1">
    <citation type="submission" date="2024-10" db="EMBL/GenBank/DDBJ databases">
        <title>Updated reference genomes for cyclostephanoid diatoms.</title>
        <authorList>
            <person name="Roberts W.R."/>
            <person name="Alverson A.J."/>
        </authorList>
    </citation>
    <scope>NUCLEOTIDE SEQUENCE [LARGE SCALE GENOMIC DNA]</scope>
    <source>
        <strain evidence="4 5">AJA010-31</strain>
    </source>
</reference>
<keyword evidence="1" id="KW-0175">Coiled coil</keyword>
<dbReference type="Pfam" id="PF13621">
    <property type="entry name" value="Cupin_8"/>
    <property type="match status" value="1"/>
</dbReference>
<dbReference type="SUPFAM" id="SSF51197">
    <property type="entry name" value="Clavaminate synthase-like"/>
    <property type="match status" value="1"/>
</dbReference>
<dbReference type="PANTHER" id="PTHR12461">
    <property type="entry name" value="HYPOXIA-INDUCIBLE FACTOR 1 ALPHA INHIBITOR-RELATED"/>
    <property type="match status" value="1"/>
</dbReference>
<protein>
    <recommendedName>
        <fullName evidence="3">JmjC domain-containing protein</fullName>
    </recommendedName>
</protein>
<proteinExistence type="predicted"/>
<dbReference type="Gene3D" id="2.60.120.10">
    <property type="entry name" value="Jelly Rolls"/>
    <property type="match status" value="2"/>
</dbReference>
<sequence length="460" mass="51448">MASSTKRPLDGNNKASDSKKSKPSSNAPAINLYSGWTVPSPNYKLPSIQVTHLTPRQFYETYIQPRRPVVIQGIPSDLSQLQSWTDTEYLRQKAGDETVMIERRSNTFDGYGKGNEVSMKFSQFIQLIQNGDELHYLTTQDVQSNHDGRPDILPNFMKAFMSHNYYLPMQPSLTGGLIPQNINLWMGNTNNSNTTNKITTTANGGSSSGLHHDYHDNLYIVLSGSKRFRLFSPADTSYLYTRGSLLKVHENGRINYVNEETTAYGADVGAEAAANAARRVKRAEERLVAAERGVEEGKDGAVEELAMAEVELEEAMDDLIDAEQDDGEVDDDDDDGCNGTEIYDGDKRVVDKTVKNPNNFSKIPAKLLDDVSKPLTEFPDLQKATMAYCHVNAGEMLYLPASWFHEVTSCGVEGSGCHLALNYWYVLFHPPDGKEFETPYSTDFWPNDFKDRFRNGKGDL</sequence>
<dbReference type="InterPro" id="IPR041667">
    <property type="entry name" value="Cupin_8"/>
</dbReference>
<feature type="region of interest" description="Disordered" evidence="2">
    <location>
        <begin position="1"/>
        <end position="26"/>
    </location>
</feature>
<evidence type="ECO:0000259" key="3">
    <source>
        <dbReference type="PROSITE" id="PS51184"/>
    </source>
</evidence>
<dbReference type="Proteomes" id="UP001530400">
    <property type="component" value="Unassembled WGS sequence"/>
</dbReference>
<gene>
    <name evidence="4" type="ORF">ACHAWO_007987</name>
</gene>
<comment type="caution">
    <text evidence="4">The sequence shown here is derived from an EMBL/GenBank/DDBJ whole genome shotgun (WGS) entry which is preliminary data.</text>
</comment>
<feature type="coiled-coil region" evidence="1">
    <location>
        <begin position="273"/>
        <end position="325"/>
    </location>
</feature>
<dbReference type="PANTHER" id="PTHR12461:SF100">
    <property type="entry name" value="JMJC DOMAIN-CONTAINING PROTEIN 4"/>
    <property type="match status" value="1"/>
</dbReference>
<organism evidence="4 5">
    <name type="scientific">Cyclotella atomus</name>
    <dbReference type="NCBI Taxonomy" id="382360"/>
    <lineage>
        <taxon>Eukaryota</taxon>
        <taxon>Sar</taxon>
        <taxon>Stramenopiles</taxon>
        <taxon>Ochrophyta</taxon>
        <taxon>Bacillariophyta</taxon>
        <taxon>Coscinodiscophyceae</taxon>
        <taxon>Thalassiosirophycidae</taxon>
        <taxon>Stephanodiscales</taxon>
        <taxon>Stephanodiscaceae</taxon>
        <taxon>Cyclotella</taxon>
    </lineage>
</organism>
<evidence type="ECO:0000256" key="2">
    <source>
        <dbReference type="SAM" id="MobiDB-lite"/>
    </source>
</evidence>
<name>A0ABD3PCA8_9STRA</name>
<evidence type="ECO:0000256" key="1">
    <source>
        <dbReference type="SAM" id="Coils"/>
    </source>
</evidence>